<evidence type="ECO:0000256" key="2">
    <source>
        <dbReference type="SAM" id="MobiDB-lite"/>
    </source>
</evidence>
<dbReference type="PANTHER" id="PTHR22814:SF336">
    <property type="entry name" value="HEAVY METAL-ASSOCIATED ISOPRENYLATED PLANT PROTEIN 23"/>
    <property type="match status" value="1"/>
</dbReference>
<dbReference type="Pfam" id="PF00403">
    <property type="entry name" value="HMA"/>
    <property type="match status" value="1"/>
</dbReference>
<evidence type="ECO:0000256" key="1">
    <source>
        <dbReference type="ARBA" id="ARBA00022723"/>
    </source>
</evidence>
<dbReference type="CDD" id="cd00371">
    <property type="entry name" value="HMA"/>
    <property type="match status" value="1"/>
</dbReference>
<dbReference type="EMBL" id="OZ019895">
    <property type="protein sequence ID" value="CAK9219359.1"/>
    <property type="molecule type" value="Genomic_DNA"/>
</dbReference>
<organism evidence="4 5">
    <name type="scientific">Sphagnum troendelagicum</name>
    <dbReference type="NCBI Taxonomy" id="128251"/>
    <lineage>
        <taxon>Eukaryota</taxon>
        <taxon>Viridiplantae</taxon>
        <taxon>Streptophyta</taxon>
        <taxon>Embryophyta</taxon>
        <taxon>Bryophyta</taxon>
        <taxon>Sphagnophytina</taxon>
        <taxon>Sphagnopsida</taxon>
        <taxon>Sphagnales</taxon>
        <taxon>Sphagnaceae</taxon>
        <taxon>Sphagnum</taxon>
    </lineage>
</organism>
<feature type="compositionally biased region" description="Polar residues" evidence="2">
    <location>
        <begin position="273"/>
        <end position="282"/>
    </location>
</feature>
<gene>
    <name evidence="4" type="ORF">CSSPTR1EN2_LOCUS14445</name>
</gene>
<evidence type="ECO:0000313" key="4">
    <source>
        <dbReference type="EMBL" id="CAK9219359.1"/>
    </source>
</evidence>
<feature type="compositionally biased region" description="Basic and acidic residues" evidence="2">
    <location>
        <begin position="295"/>
        <end position="308"/>
    </location>
</feature>
<feature type="domain" description="HMA" evidence="3">
    <location>
        <begin position="129"/>
        <end position="192"/>
    </location>
</feature>
<evidence type="ECO:0000313" key="5">
    <source>
        <dbReference type="Proteomes" id="UP001497512"/>
    </source>
</evidence>
<keyword evidence="5" id="KW-1185">Reference proteome</keyword>
<keyword evidence="1" id="KW-0479">Metal-binding</keyword>
<dbReference type="SUPFAM" id="SSF55008">
    <property type="entry name" value="HMA, heavy metal-associated domain"/>
    <property type="match status" value="1"/>
</dbReference>
<accession>A0ABP0UDV2</accession>
<feature type="region of interest" description="Disordered" evidence="2">
    <location>
        <begin position="250"/>
        <end position="309"/>
    </location>
</feature>
<evidence type="ECO:0000259" key="3">
    <source>
        <dbReference type="PROSITE" id="PS50846"/>
    </source>
</evidence>
<dbReference type="InterPro" id="IPR006121">
    <property type="entry name" value="HMA_dom"/>
</dbReference>
<dbReference type="PANTHER" id="PTHR22814">
    <property type="entry name" value="COPPER TRANSPORT PROTEIN ATOX1-RELATED"/>
    <property type="match status" value="1"/>
</dbReference>
<protein>
    <recommendedName>
        <fullName evidence="3">HMA domain-containing protein</fullName>
    </recommendedName>
</protein>
<sequence length="442" mass="51331">MAMLMRKPFGIGEPIWMSDRGYREEEEVPPYSSMTSYRNYDDPEQLSFTRYPDLLPPTTFGRFQEPPSPSPLLPMFSNYPRMFLEPPRLLPRHHHHLDDDLPKVNRFPEFVEQPPRSRRSTSQPPQKVHPEIELRVPMSSSSSEEKIRNELMKAEGVTHVVCDRQSQKVTVTGKVDPEALLKRAKKVQKKAEFFSPKIYSQNFIDFIQSKTAPPPQEPEAEIFSSFQRHQSSPRMKIDTHDPYYDTLERSASFSSRDSSGYDAASHYNGGEQAGSSSSSLYGRQQPPPFYFGRNTYDHNIDDEREREASSYSRYMPIAYREMDSHLHDSFPSRPSSYRQHHGEEFYEGRGDYHSPAYELNQGTSYRQYDPSSYDEISYYDDSHHYQNSERSSVYAKNYISGSDWESRNYYPQHNANSSSRPAVIGDSGITNPSYMQHVITDY</sequence>
<name>A0ABP0UDV2_9BRYO</name>
<feature type="region of interest" description="Disordered" evidence="2">
    <location>
        <begin position="111"/>
        <end position="143"/>
    </location>
</feature>
<dbReference type="Proteomes" id="UP001497512">
    <property type="component" value="Chromosome 3"/>
</dbReference>
<dbReference type="Gene3D" id="3.30.70.100">
    <property type="match status" value="1"/>
</dbReference>
<reference evidence="4" key="1">
    <citation type="submission" date="2024-02" db="EMBL/GenBank/DDBJ databases">
        <authorList>
            <consortium name="ELIXIR-Norway"/>
            <consortium name="Elixir Norway"/>
        </authorList>
    </citation>
    <scope>NUCLEOTIDE SEQUENCE</scope>
</reference>
<dbReference type="InterPro" id="IPR036163">
    <property type="entry name" value="HMA_dom_sf"/>
</dbReference>
<proteinExistence type="predicted"/>
<dbReference type="PROSITE" id="PS50846">
    <property type="entry name" value="HMA_2"/>
    <property type="match status" value="1"/>
</dbReference>